<protein>
    <submittedName>
        <fullName evidence="2">Uncharacterized protein</fullName>
    </submittedName>
</protein>
<name>A0A067MUB1_BOTB1</name>
<evidence type="ECO:0000256" key="1">
    <source>
        <dbReference type="SAM" id="MobiDB-lite"/>
    </source>
</evidence>
<dbReference type="HOGENOM" id="CLU_420897_0_0_1"/>
<feature type="region of interest" description="Disordered" evidence="1">
    <location>
        <begin position="77"/>
        <end position="106"/>
    </location>
</feature>
<keyword evidence="3" id="KW-1185">Reference proteome</keyword>
<dbReference type="Proteomes" id="UP000027195">
    <property type="component" value="Unassembled WGS sequence"/>
</dbReference>
<gene>
    <name evidence="2" type="ORF">BOTBODRAFT_174019</name>
</gene>
<dbReference type="AlphaFoldDB" id="A0A067MUB1"/>
<reference evidence="3" key="1">
    <citation type="journal article" date="2014" name="Proc. Natl. Acad. Sci. U.S.A.">
        <title>Extensive sampling of basidiomycete genomes demonstrates inadequacy of the white-rot/brown-rot paradigm for wood decay fungi.</title>
        <authorList>
            <person name="Riley R."/>
            <person name="Salamov A.A."/>
            <person name="Brown D.W."/>
            <person name="Nagy L.G."/>
            <person name="Floudas D."/>
            <person name="Held B.W."/>
            <person name="Levasseur A."/>
            <person name="Lombard V."/>
            <person name="Morin E."/>
            <person name="Otillar R."/>
            <person name="Lindquist E.A."/>
            <person name="Sun H."/>
            <person name="LaButti K.M."/>
            <person name="Schmutz J."/>
            <person name="Jabbour D."/>
            <person name="Luo H."/>
            <person name="Baker S.E."/>
            <person name="Pisabarro A.G."/>
            <person name="Walton J.D."/>
            <person name="Blanchette R.A."/>
            <person name="Henrissat B."/>
            <person name="Martin F."/>
            <person name="Cullen D."/>
            <person name="Hibbett D.S."/>
            <person name="Grigoriev I.V."/>
        </authorList>
    </citation>
    <scope>NUCLEOTIDE SEQUENCE [LARGE SCALE GENOMIC DNA]</scope>
    <source>
        <strain evidence="3">FD-172 SS1</strain>
    </source>
</reference>
<organism evidence="2 3">
    <name type="scientific">Botryobasidium botryosum (strain FD-172 SS1)</name>
    <dbReference type="NCBI Taxonomy" id="930990"/>
    <lineage>
        <taxon>Eukaryota</taxon>
        <taxon>Fungi</taxon>
        <taxon>Dikarya</taxon>
        <taxon>Basidiomycota</taxon>
        <taxon>Agaricomycotina</taxon>
        <taxon>Agaricomycetes</taxon>
        <taxon>Cantharellales</taxon>
        <taxon>Botryobasidiaceae</taxon>
        <taxon>Botryobasidium</taxon>
    </lineage>
</organism>
<feature type="compositionally biased region" description="Low complexity" evidence="1">
    <location>
        <begin position="613"/>
        <end position="631"/>
    </location>
</feature>
<feature type="region of interest" description="Disordered" evidence="1">
    <location>
        <begin position="555"/>
        <end position="651"/>
    </location>
</feature>
<proteinExistence type="predicted"/>
<accession>A0A067MUB1</accession>
<evidence type="ECO:0000313" key="2">
    <source>
        <dbReference type="EMBL" id="KDQ15171.1"/>
    </source>
</evidence>
<sequence>MHTFLSQGMDRNGIYQEHNLYRDVRRTQLWYPNYILLHDPEVCQELATTVFISTSKVFVNTSIREYEFISIRPPQGEAPISRSQASHPTAAATHTRSRRSPSDFCSPLSPTLAVPIPGSRGPHLSLSRAHGSLSHDLSLPLALALAHPHGPYLSLSRASSPHPSPTTSRGHSFRDPARALFLVAHAFSVSALAPCASHGAYLAVTTLAALSWASISWLTSSPSSQPPLSQAPFSRFYVTLALILAVLFLTAPILTAPPCTHHSRDLVLAALVPSLWLPPSLSLFSRPLSGDHSVGTPVVSGLATRALAPFVAAHALTSTVLTTLAHDSRPCSRGFVSCGPHPRGARSRPHFRISAPWLLSLPPFLRLAPSWPPSLPHSPRSRLAAAVLAALFSPPLFSCPPLSLPQPSPCNSSLGCGHDSRLAPLVTSPILVSCGPALPSRLLPSLLHSRCPHITTPALAATVLTTPVLAASVLASLLPFSLPPFSWPVLIAPSFTAAVLAASFSQPPSLAFAGLVVYGETTLPLHNWGAGIVKVLHMDNNSLGVREIDCRATDADEGGMAREEGDFSEADNKDGAVSSERSCSPSPTLVAAAPSPSPMTPTKATSISTPRQSSPAIPASSTTPLISTSSPFVQSKDSIPPPRPEAPKECG</sequence>
<dbReference type="EMBL" id="KL198033">
    <property type="protein sequence ID" value="KDQ15171.1"/>
    <property type="molecule type" value="Genomic_DNA"/>
</dbReference>
<feature type="compositionally biased region" description="Basic and acidic residues" evidence="1">
    <location>
        <begin position="555"/>
        <end position="574"/>
    </location>
</feature>
<evidence type="ECO:0000313" key="3">
    <source>
        <dbReference type="Proteomes" id="UP000027195"/>
    </source>
</evidence>
<dbReference type="InParanoid" id="A0A067MUB1"/>